<gene>
    <name evidence="2" type="ORF">JOC86_001582</name>
</gene>
<dbReference type="SUPFAM" id="SSF52821">
    <property type="entry name" value="Rhodanese/Cell cycle control phosphatase"/>
    <property type="match status" value="1"/>
</dbReference>
<evidence type="ECO:0000313" key="2">
    <source>
        <dbReference type="EMBL" id="MBM7585045.1"/>
    </source>
</evidence>
<comment type="caution">
    <text evidence="2">The sequence shown here is derived from an EMBL/GenBank/DDBJ whole genome shotgun (WGS) entry which is preliminary data.</text>
</comment>
<feature type="domain" description="Rhodanese" evidence="1">
    <location>
        <begin position="18"/>
        <end position="101"/>
    </location>
</feature>
<dbReference type="SMART" id="SM00450">
    <property type="entry name" value="RHOD"/>
    <property type="match status" value="1"/>
</dbReference>
<dbReference type="EMBL" id="JAFBDZ010000001">
    <property type="protein sequence ID" value="MBM7585045.1"/>
    <property type="molecule type" value="Genomic_DNA"/>
</dbReference>
<dbReference type="RefSeq" id="WP_205169781.1">
    <property type="nucleotide sequence ID" value="NZ_JAFBDZ010000001.1"/>
</dbReference>
<evidence type="ECO:0000313" key="3">
    <source>
        <dbReference type="Proteomes" id="UP001646157"/>
    </source>
</evidence>
<proteinExistence type="predicted"/>
<protein>
    <submittedName>
        <fullName evidence="2">Rhodanese-related sulfurtransferase</fullName>
    </submittedName>
</protein>
<name>A0ABS2NB59_9BACI</name>
<organism evidence="2 3">
    <name type="scientific">Rossellomorea pakistanensis</name>
    <dbReference type="NCBI Taxonomy" id="992288"/>
    <lineage>
        <taxon>Bacteria</taxon>
        <taxon>Bacillati</taxon>
        <taxon>Bacillota</taxon>
        <taxon>Bacilli</taxon>
        <taxon>Bacillales</taxon>
        <taxon>Bacillaceae</taxon>
        <taxon>Rossellomorea</taxon>
    </lineage>
</organism>
<accession>A0ABS2NB59</accession>
<dbReference type="InterPro" id="IPR050229">
    <property type="entry name" value="GlpE_sulfurtransferase"/>
</dbReference>
<reference evidence="2 3" key="1">
    <citation type="submission" date="2021-01" db="EMBL/GenBank/DDBJ databases">
        <title>Genomic Encyclopedia of Type Strains, Phase IV (KMG-IV): sequencing the most valuable type-strain genomes for metagenomic binning, comparative biology and taxonomic classification.</title>
        <authorList>
            <person name="Goeker M."/>
        </authorList>
    </citation>
    <scope>NUCLEOTIDE SEQUENCE [LARGE SCALE GENOMIC DNA]</scope>
    <source>
        <strain evidence="2 3">DSM 24834</strain>
    </source>
</reference>
<dbReference type="PANTHER" id="PTHR43031:SF17">
    <property type="entry name" value="SULFURTRANSFERASE YTWF-RELATED"/>
    <property type="match status" value="1"/>
</dbReference>
<keyword evidence="3" id="KW-1185">Reference proteome</keyword>
<dbReference type="PANTHER" id="PTHR43031">
    <property type="entry name" value="FAD-DEPENDENT OXIDOREDUCTASE"/>
    <property type="match status" value="1"/>
</dbReference>
<dbReference type="CDD" id="cd00158">
    <property type="entry name" value="RHOD"/>
    <property type="match status" value="1"/>
</dbReference>
<dbReference type="InterPro" id="IPR001763">
    <property type="entry name" value="Rhodanese-like_dom"/>
</dbReference>
<evidence type="ECO:0000259" key="1">
    <source>
        <dbReference type="PROSITE" id="PS50206"/>
    </source>
</evidence>
<dbReference type="InterPro" id="IPR036873">
    <property type="entry name" value="Rhodanese-like_dom_sf"/>
</dbReference>
<dbReference type="Pfam" id="PF00581">
    <property type="entry name" value="Rhodanese"/>
    <property type="match status" value="1"/>
</dbReference>
<sequence>MDSIKTITTDELMKKLEQGEELYLVDVREDEEVAEGMIPSAKHVKMGDIPESVSQFEKDKEYVFICRSGRRSENVCHFMNDQGFKVVNMEGGMLEWAGKTEPKK</sequence>
<dbReference type="Proteomes" id="UP001646157">
    <property type="component" value="Unassembled WGS sequence"/>
</dbReference>
<dbReference type="PROSITE" id="PS50206">
    <property type="entry name" value="RHODANESE_3"/>
    <property type="match status" value="1"/>
</dbReference>
<dbReference type="Gene3D" id="3.40.250.10">
    <property type="entry name" value="Rhodanese-like domain"/>
    <property type="match status" value="1"/>
</dbReference>